<dbReference type="GO" id="GO:0003677">
    <property type="term" value="F:DNA binding"/>
    <property type="evidence" value="ECO:0007669"/>
    <property type="project" value="UniProtKB-KW"/>
</dbReference>
<feature type="compositionally biased region" description="Low complexity" evidence="5">
    <location>
        <begin position="36"/>
        <end position="50"/>
    </location>
</feature>
<organism evidence="6 7">
    <name type="scientific">Conidiobolus coronatus (strain ATCC 28846 / CBS 209.66 / NRRL 28638)</name>
    <name type="common">Delacroixia coronata</name>
    <dbReference type="NCBI Taxonomy" id="796925"/>
    <lineage>
        <taxon>Eukaryota</taxon>
        <taxon>Fungi</taxon>
        <taxon>Fungi incertae sedis</taxon>
        <taxon>Zoopagomycota</taxon>
        <taxon>Entomophthoromycotina</taxon>
        <taxon>Entomophthoromycetes</taxon>
        <taxon>Entomophthorales</taxon>
        <taxon>Ancylistaceae</taxon>
        <taxon>Conidiobolus</taxon>
    </lineage>
</organism>
<dbReference type="GO" id="GO:0003700">
    <property type="term" value="F:DNA-binding transcription factor activity"/>
    <property type="evidence" value="ECO:0007669"/>
    <property type="project" value="InterPro"/>
</dbReference>
<sequence length="358" mass="40886">MEYKNNSNINSYSSNGDVSGESYRGSSYTTENSQKNNSLPSNLGSSSINSFTEIQRTSPYSSDKDSQNNQLRSNSTPSSYNSQSSRVGDLVYKPVFANSEQQTFQTFLFNTCSQYVNNINHDFIAKLQTLLPLSNYFYSTQNSQNIPNLKIKKVQSLPFYKGSALGITTMSSKKRKTLFKFGVEFNQNQLQWNLLKLYFSYFNPFFFVIHPAYFYRQLMSKRTDKSFRFLLLVVLSLATSYLHIEPIEGSPDPGELCESYLNEAMELFTELKHIPSPNTLIATILLCNSNYSKINTSLQDAWQMANQLGFTSFFNTSSEEIFKTMPDFPPNGPPTDQYLEWEQNLILCWDARSSPSGE</sequence>
<dbReference type="PANTHER" id="PTHR46910">
    <property type="entry name" value="TRANSCRIPTION FACTOR PDR1"/>
    <property type="match status" value="1"/>
</dbReference>
<evidence type="ECO:0000256" key="3">
    <source>
        <dbReference type="ARBA" id="ARBA00023125"/>
    </source>
</evidence>
<gene>
    <name evidence="6" type="ORF">CONCODRAFT_85931</name>
</gene>
<feature type="region of interest" description="Disordered" evidence="5">
    <location>
        <begin position="1"/>
        <end position="85"/>
    </location>
</feature>
<dbReference type="PANTHER" id="PTHR46910:SF3">
    <property type="entry name" value="HALOTOLERANCE PROTEIN 9-RELATED"/>
    <property type="match status" value="1"/>
</dbReference>
<dbReference type="CDD" id="cd12148">
    <property type="entry name" value="fungal_TF_MHR"/>
    <property type="match status" value="1"/>
</dbReference>
<evidence type="ECO:0000313" key="6">
    <source>
        <dbReference type="EMBL" id="KXN69364.1"/>
    </source>
</evidence>
<dbReference type="AlphaFoldDB" id="A0A137P385"/>
<accession>A0A137P385</accession>
<evidence type="ECO:0000256" key="1">
    <source>
        <dbReference type="ARBA" id="ARBA00004123"/>
    </source>
</evidence>
<comment type="subcellular location">
    <subcellularLocation>
        <location evidence="1">Nucleus</location>
    </subcellularLocation>
</comment>
<evidence type="ECO:0008006" key="8">
    <source>
        <dbReference type="Google" id="ProtNLM"/>
    </source>
</evidence>
<evidence type="ECO:0000256" key="4">
    <source>
        <dbReference type="ARBA" id="ARBA00023242"/>
    </source>
</evidence>
<keyword evidence="7" id="KW-1185">Reference proteome</keyword>
<evidence type="ECO:0000256" key="2">
    <source>
        <dbReference type="ARBA" id="ARBA00022723"/>
    </source>
</evidence>
<protein>
    <recommendedName>
        <fullName evidence="8">Transcription factor domain-containing protein</fullName>
    </recommendedName>
</protein>
<name>A0A137P385_CONC2</name>
<dbReference type="InterPro" id="IPR050987">
    <property type="entry name" value="AtrR-like"/>
</dbReference>
<dbReference type="GO" id="GO:0005634">
    <property type="term" value="C:nucleus"/>
    <property type="evidence" value="ECO:0007669"/>
    <property type="project" value="UniProtKB-SubCell"/>
</dbReference>
<keyword evidence="2" id="KW-0479">Metal-binding</keyword>
<feature type="compositionally biased region" description="Low complexity" evidence="5">
    <location>
        <begin position="73"/>
        <end position="85"/>
    </location>
</feature>
<evidence type="ECO:0000313" key="7">
    <source>
        <dbReference type="Proteomes" id="UP000070444"/>
    </source>
</evidence>
<feature type="compositionally biased region" description="Low complexity" evidence="5">
    <location>
        <begin position="1"/>
        <end position="15"/>
    </location>
</feature>
<keyword evidence="4" id="KW-0539">Nucleus</keyword>
<dbReference type="EMBL" id="KQ964537">
    <property type="protein sequence ID" value="KXN69364.1"/>
    <property type="molecule type" value="Genomic_DNA"/>
</dbReference>
<keyword evidence="3" id="KW-0238">DNA-binding</keyword>
<dbReference type="GO" id="GO:0046872">
    <property type="term" value="F:metal ion binding"/>
    <property type="evidence" value="ECO:0007669"/>
    <property type="project" value="UniProtKB-KW"/>
</dbReference>
<reference evidence="6 7" key="1">
    <citation type="journal article" date="2015" name="Genome Biol. Evol.">
        <title>Phylogenomic analyses indicate that early fungi evolved digesting cell walls of algal ancestors of land plants.</title>
        <authorList>
            <person name="Chang Y."/>
            <person name="Wang S."/>
            <person name="Sekimoto S."/>
            <person name="Aerts A.L."/>
            <person name="Choi C."/>
            <person name="Clum A."/>
            <person name="LaButti K.M."/>
            <person name="Lindquist E.A."/>
            <person name="Yee Ngan C."/>
            <person name="Ohm R.A."/>
            <person name="Salamov A.A."/>
            <person name="Grigoriev I.V."/>
            <person name="Spatafora J.W."/>
            <person name="Berbee M.L."/>
        </authorList>
    </citation>
    <scope>NUCLEOTIDE SEQUENCE [LARGE SCALE GENOMIC DNA]</scope>
    <source>
        <strain evidence="6 7">NRRL 28638</strain>
    </source>
</reference>
<dbReference type="Proteomes" id="UP000070444">
    <property type="component" value="Unassembled WGS sequence"/>
</dbReference>
<feature type="compositionally biased region" description="Polar residues" evidence="5">
    <location>
        <begin position="24"/>
        <end position="35"/>
    </location>
</feature>
<proteinExistence type="predicted"/>
<evidence type="ECO:0000256" key="5">
    <source>
        <dbReference type="SAM" id="MobiDB-lite"/>
    </source>
</evidence>
<feature type="compositionally biased region" description="Polar residues" evidence="5">
    <location>
        <begin position="51"/>
        <end position="72"/>
    </location>
</feature>